<keyword evidence="9" id="KW-1185">Reference proteome</keyword>
<evidence type="ECO:0000259" key="7">
    <source>
        <dbReference type="PROSITE" id="PS50066"/>
    </source>
</evidence>
<dbReference type="GO" id="GO:0000981">
    <property type="term" value="F:DNA-binding transcription factor activity, RNA polymerase II-specific"/>
    <property type="evidence" value="ECO:0007669"/>
    <property type="project" value="TreeGrafter"/>
</dbReference>
<evidence type="ECO:0000313" key="8">
    <source>
        <dbReference type="EMBL" id="OEL22478.1"/>
    </source>
</evidence>
<feature type="compositionally biased region" description="Basic and acidic residues" evidence="6">
    <location>
        <begin position="1"/>
        <end position="16"/>
    </location>
</feature>
<evidence type="ECO:0000256" key="3">
    <source>
        <dbReference type="ARBA" id="ARBA00023125"/>
    </source>
</evidence>
<feature type="region of interest" description="Disordered" evidence="6">
    <location>
        <begin position="1"/>
        <end position="26"/>
    </location>
</feature>
<evidence type="ECO:0000313" key="9">
    <source>
        <dbReference type="Proteomes" id="UP000095767"/>
    </source>
</evidence>
<dbReference type="PANTHER" id="PTHR11945">
    <property type="entry name" value="MADS BOX PROTEIN"/>
    <property type="match status" value="1"/>
</dbReference>
<organism evidence="8 9">
    <name type="scientific">Dichanthelium oligosanthes</name>
    <dbReference type="NCBI Taxonomy" id="888268"/>
    <lineage>
        <taxon>Eukaryota</taxon>
        <taxon>Viridiplantae</taxon>
        <taxon>Streptophyta</taxon>
        <taxon>Embryophyta</taxon>
        <taxon>Tracheophyta</taxon>
        <taxon>Spermatophyta</taxon>
        <taxon>Magnoliopsida</taxon>
        <taxon>Liliopsida</taxon>
        <taxon>Poales</taxon>
        <taxon>Poaceae</taxon>
        <taxon>PACMAD clade</taxon>
        <taxon>Panicoideae</taxon>
        <taxon>Panicodae</taxon>
        <taxon>Paniceae</taxon>
        <taxon>Dichantheliinae</taxon>
        <taxon>Dichanthelium</taxon>
    </lineage>
</organism>
<proteinExistence type="predicted"/>
<dbReference type="InterPro" id="IPR033896">
    <property type="entry name" value="MEF2-like_N"/>
</dbReference>
<sequence length="252" mass="26426">MEEAAERRRGGEAGGERKRKKTLGRQKIQIKTIERPVEAWHVCFSKRRGGLFKKAAELAVLCGAHVAVTVFSHAGKPYSLGHPSVNTVVDRYLDPASASGAGAAAAGEGEATLPAMLCEFASESERLDEAIKVEARRRKAIDAEARAAGVRASDDDLRGAGSPYLLAMLAALERVQAEAEAIFEEEMMQQFAATSSGGNVSGAIGYPGAGAFAADGGGSSSHQGVMDTQPMLMGGDINHAPMPYAPVMMLPP</sequence>
<evidence type="ECO:0000256" key="2">
    <source>
        <dbReference type="ARBA" id="ARBA00023015"/>
    </source>
</evidence>
<dbReference type="AlphaFoldDB" id="A0A1E5VBG0"/>
<keyword evidence="5" id="KW-0539">Nucleus</keyword>
<dbReference type="GO" id="GO:0000978">
    <property type="term" value="F:RNA polymerase II cis-regulatory region sequence-specific DNA binding"/>
    <property type="evidence" value="ECO:0007669"/>
    <property type="project" value="TreeGrafter"/>
</dbReference>
<dbReference type="EMBL" id="LWDX02045235">
    <property type="protein sequence ID" value="OEL22478.1"/>
    <property type="molecule type" value="Genomic_DNA"/>
</dbReference>
<name>A0A1E5VBG0_9POAL</name>
<gene>
    <name evidence="8" type="ORF">BAE44_0016503</name>
</gene>
<dbReference type="Pfam" id="PF00319">
    <property type="entry name" value="SRF-TF"/>
    <property type="match status" value="1"/>
</dbReference>
<dbReference type="GO" id="GO:0005634">
    <property type="term" value="C:nucleus"/>
    <property type="evidence" value="ECO:0007669"/>
    <property type="project" value="UniProtKB-SubCell"/>
</dbReference>
<dbReference type="SMART" id="SM00432">
    <property type="entry name" value="MADS"/>
    <property type="match status" value="1"/>
</dbReference>
<keyword evidence="4" id="KW-0804">Transcription</keyword>
<dbReference type="Proteomes" id="UP000095767">
    <property type="component" value="Unassembled WGS sequence"/>
</dbReference>
<evidence type="ECO:0000256" key="5">
    <source>
        <dbReference type="ARBA" id="ARBA00023242"/>
    </source>
</evidence>
<comment type="subcellular location">
    <subcellularLocation>
        <location evidence="1">Nucleus</location>
    </subcellularLocation>
</comment>
<dbReference type="FunFam" id="3.40.1810.10:FF:000006">
    <property type="entry name" value="Agamous-like MADS-box protein AGL62"/>
    <property type="match status" value="1"/>
</dbReference>
<dbReference type="PROSITE" id="PS50066">
    <property type="entry name" value="MADS_BOX_2"/>
    <property type="match status" value="1"/>
</dbReference>
<dbReference type="GO" id="GO:0045944">
    <property type="term" value="P:positive regulation of transcription by RNA polymerase II"/>
    <property type="evidence" value="ECO:0007669"/>
    <property type="project" value="InterPro"/>
</dbReference>
<dbReference type="SUPFAM" id="SSF55455">
    <property type="entry name" value="SRF-like"/>
    <property type="match status" value="1"/>
</dbReference>
<dbReference type="GO" id="GO:0046983">
    <property type="term" value="F:protein dimerization activity"/>
    <property type="evidence" value="ECO:0007669"/>
    <property type="project" value="InterPro"/>
</dbReference>
<feature type="domain" description="MADS-box" evidence="7">
    <location>
        <begin position="23"/>
        <end position="84"/>
    </location>
</feature>
<dbReference type="Gene3D" id="3.40.1810.10">
    <property type="entry name" value="Transcription factor, MADS-box"/>
    <property type="match status" value="1"/>
</dbReference>
<keyword evidence="2" id="KW-0805">Transcription regulation</keyword>
<dbReference type="STRING" id="888268.A0A1E5VBG0"/>
<keyword evidence="3" id="KW-0238">DNA-binding</keyword>
<dbReference type="InterPro" id="IPR036879">
    <property type="entry name" value="TF_MADSbox_sf"/>
</dbReference>
<dbReference type="OrthoDB" id="1898716at2759"/>
<comment type="caution">
    <text evidence="8">The sequence shown here is derived from an EMBL/GenBank/DDBJ whole genome shotgun (WGS) entry which is preliminary data.</text>
</comment>
<dbReference type="InterPro" id="IPR002100">
    <property type="entry name" value="TF_MADSbox"/>
</dbReference>
<protein>
    <recommendedName>
        <fullName evidence="7">MADS-box domain-containing protein</fullName>
    </recommendedName>
</protein>
<evidence type="ECO:0000256" key="6">
    <source>
        <dbReference type="SAM" id="MobiDB-lite"/>
    </source>
</evidence>
<dbReference type="PANTHER" id="PTHR11945:SF570">
    <property type="entry name" value="MADS-BOX TRANSCRIPTION FACTOR FAMILY PROTEIN-RELATED"/>
    <property type="match status" value="1"/>
</dbReference>
<evidence type="ECO:0000256" key="4">
    <source>
        <dbReference type="ARBA" id="ARBA00023163"/>
    </source>
</evidence>
<accession>A0A1E5VBG0</accession>
<dbReference type="CDD" id="cd00265">
    <property type="entry name" value="MADS_MEF2_like"/>
    <property type="match status" value="1"/>
</dbReference>
<reference evidence="8 9" key="1">
    <citation type="submission" date="2016-09" db="EMBL/GenBank/DDBJ databases">
        <title>The draft genome of Dichanthelium oligosanthes: A C3 panicoid grass species.</title>
        <authorList>
            <person name="Studer A.J."/>
            <person name="Schnable J.C."/>
            <person name="Brutnell T.P."/>
        </authorList>
    </citation>
    <scope>NUCLEOTIDE SEQUENCE [LARGE SCALE GENOMIC DNA]</scope>
    <source>
        <strain evidence="9">cv. Kellogg 1175</strain>
        <tissue evidence="8">Leaf</tissue>
    </source>
</reference>
<evidence type="ECO:0000256" key="1">
    <source>
        <dbReference type="ARBA" id="ARBA00004123"/>
    </source>
</evidence>